<dbReference type="InterPro" id="IPR003313">
    <property type="entry name" value="AraC-bd"/>
</dbReference>
<evidence type="ECO:0000313" key="3">
    <source>
        <dbReference type="EMBL" id="CAG7650243.1"/>
    </source>
</evidence>
<dbReference type="SMART" id="SM00342">
    <property type="entry name" value="HTH_ARAC"/>
    <property type="match status" value="1"/>
</dbReference>
<evidence type="ECO:0000259" key="2">
    <source>
        <dbReference type="PROSITE" id="PS01124"/>
    </source>
</evidence>
<reference evidence="3 4" key="1">
    <citation type="submission" date="2021-06" db="EMBL/GenBank/DDBJ databases">
        <authorList>
            <person name="Criscuolo A."/>
        </authorList>
    </citation>
    <scope>NUCLEOTIDE SEQUENCE [LARGE SCALE GENOMIC DNA]</scope>
    <source>
        <strain evidence="4">CIP 111802</strain>
    </source>
</reference>
<feature type="domain" description="HTH araC/xylS-type" evidence="2">
    <location>
        <begin position="181"/>
        <end position="278"/>
    </location>
</feature>
<comment type="caution">
    <text evidence="3">The sequence shown here is derived from an EMBL/GenBank/DDBJ whole genome shotgun (WGS) entry which is preliminary data.</text>
</comment>
<keyword evidence="1" id="KW-0238">DNA-binding</keyword>
<dbReference type="EMBL" id="CAJVCE010000014">
    <property type="protein sequence ID" value="CAG7650243.1"/>
    <property type="molecule type" value="Genomic_DNA"/>
</dbReference>
<dbReference type="PANTHER" id="PTHR43280:SF2">
    <property type="entry name" value="HTH-TYPE TRANSCRIPTIONAL REGULATOR EXSA"/>
    <property type="match status" value="1"/>
</dbReference>
<dbReference type="PANTHER" id="PTHR43280">
    <property type="entry name" value="ARAC-FAMILY TRANSCRIPTIONAL REGULATOR"/>
    <property type="match status" value="1"/>
</dbReference>
<gene>
    <name evidence="3" type="primary">rhaS_32</name>
    <name evidence="3" type="ORF">PAECIP111802_04673</name>
</gene>
<organism evidence="3 4">
    <name type="scientific">Paenibacillus allorhizosphaerae</name>
    <dbReference type="NCBI Taxonomy" id="2849866"/>
    <lineage>
        <taxon>Bacteria</taxon>
        <taxon>Bacillati</taxon>
        <taxon>Bacillota</taxon>
        <taxon>Bacilli</taxon>
        <taxon>Bacillales</taxon>
        <taxon>Paenibacillaceae</taxon>
        <taxon>Paenibacillus</taxon>
    </lineage>
</organism>
<sequence>MKEHALEFVDERLRTPTLLELNGGIWPIRLGINKAKPNHHSVPRVIRYYTLHFIMEGSVILTHKGEAIDLRKGDLFCLFPGEVYHYKIANPEQTLRMYWLGFDGMQSEGLLAKIGIMRENPYTRSKVTDAALATLHLISSLFLCVDDQDTNLLSLTYRLFHQVSEQSSGAGHSPHDSSWVQKSIDYMKLHFSEGILVEDVARHVAKERSHFSKTFFRVTGINPVVYLQSLKMEKGGQMLLKSSHSITEIALSVGYPDLYSFTRAFKKHFGISPTLYKE</sequence>
<protein>
    <submittedName>
        <fullName evidence="3">HTH-type transcriptional activator RhaS</fullName>
    </submittedName>
</protein>
<dbReference type="PROSITE" id="PS01124">
    <property type="entry name" value="HTH_ARAC_FAMILY_2"/>
    <property type="match status" value="1"/>
</dbReference>
<dbReference type="Proteomes" id="UP000730618">
    <property type="component" value="Unassembled WGS sequence"/>
</dbReference>
<dbReference type="Pfam" id="PF12833">
    <property type="entry name" value="HTH_18"/>
    <property type="match status" value="1"/>
</dbReference>
<keyword evidence="4" id="KW-1185">Reference proteome</keyword>
<dbReference type="InterPro" id="IPR018060">
    <property type="entry name" value="HTH_AraC"/>
</dbReference>
<evidence type="ECO:0000313" key="4">
    <source>
        <dbReference type="Proteomes" id="UP000730618"/>
    </source>
</evidence>
<dbReference type="RefSeq" id="WP_218100948.1">
    <property type="nucleotide sequence ID" value="NZ_CAJVCE010000014.1"/>
</dbReference>
<dbReference type="Pfam" id="PF02311">
    <property type="entry name" value="AraC_binding"/>
    <property type="match status" value="1"/>
</dbReference>
<evidence type="ECO:0000256" key="1">
    <source>
        <dbReference type="ARBA" id="ARBA00023125"/>
    </source>
</evidence>
<accession>A0ABM8VMR3</accession>
<name>A0ABM8VMR3_9BACL</name>
<proteinExistence type="predicted"/>